<evidence type="ECO:0000256" key="6">
    <source>
        <dbReference type="ARBA" id="ARBA00038076"/>
    </source>
</evidence>
<keyword evidence="3 7" id="KW-0812">Transmembrane</keyword>
<evidence type="ECO:0000259" key="8">
    <source>
        <dbReference type="Pfam" id="PF02687"/>
    </source>
</evidence>
<proteinExistence type="inferred from homology"/>
<dbReference type="Proteomes" id="UP000002574">
    <property type="component" value="Chromosome"/>
</dbReference>
<feature type="transmembrane region" description="Helical" evidence="7">
    <location>
        <begin position="20"/>
        <end position="46"/>
    </location>
</feature>
<name>D3DI27_HYDTT</name>
<keyword evidence="5 7" id="KW-0472">Membrane</keyword>
<reference evidence="10 11" key="1">
    <citation type="journal article" date="2010" name="J. Bacteriol.">
        <title>Complete genome sequence of the thermophilic, obligately chemolithoautotrophic hydrogen-oxidizing bacterium Hydrogenobacter thermophilus TK-6.</title>
        <authorList>
            <person name="Arai H."/>
            <person name="Kanbe H."/>
            <person name="Ishii M."/>
            <person name="Igarashi Y."/>
        </authorList>
    </citation>
    <scope>NUCLEOTIDE SEQUENCE [LARGE SCALE GENOMIC DNA]</scope>
    <source>
        <strain evidence="11">DSM 6534 / IAM 12695 / TK-6 [Tokyo]</strain>
    </source>
</reference>
<evidence type="ECO:0000256" key="1">
    <source>
        <dbReference type="ARBA" id="ARBA00004651"/>
    </source>
</evidence>
<dbReference type="InterPro" id="IPR025857">
    <property type="entry name" value="MacB_PCD"/>
</dbReference>
<gene>
    <name evidence="10" type="ordered locus">HTH_1021</name>
</gene>
<dbReference type="Pfam" id="PF12704">
    <property type="entry name" value="MacB_PCD"/>
    <property type="match status" value="1"/>
</dbReference>
<evidence type="ECO:0000256" key="5">
    <source>
        <dbReference type="ARBA" id="ARBA00023136"/>
    </source>
</evidence>
<evidence type="ECO:0000313" key="10">
    <source>
        <dbReference type="EMBL" id="BAI69479.1"/>
    </source>
</evidence>
<dbReference type="InterPro" id="IPR050250">
    <property type="entry name" value="Macrolide_Exporter_MacB"/>
</dbReference>
<dbReference type="KEGG" id="hth:HTH_1021"/>
<dbReference type="OrthoDB" id="9770099at2"/>
<comment type="similarity">
    <text evidence="6">Belongs to the ABC-4 integral membrane protein family.</text>
</comment>
<dbReference type="PANTHER" id="PTHR30572:SF4">
    <property type="entry name" value="ABC TRANSPORTER PERMEASE YTRF"/>
    <property type="match status" value="1"/>
</dbReference>
<dbReference type="InterPro" id="IPR003838">
    <property type="entry name" value="ABC3_permease_C"/>
</dbReference>
<comment type="subcellular location">
    <subcellularLocation>
        <location evidence="1">Cell membrane</location>
        <topology evidence="1">Multi-pass membrane protein</topology>
    </subcellularLocation>
</comment>
<evidence type="ECO:0000256" key="3">
    <source>
        <dbReference type="ARBA" id="ARBA00022692"/>
    </source>
</evidence>
<feature type="domain" description="ABC3 transporter permease C-terminal" evidence="8">
    <location>
        <begin position="269"/>
        <end position="384"/>
    </location>
</feature>
<organism evidence="10 11">
    <name type="scientific">Hydrogenobacter thermophilus (strain DSM 6534 / IAM 12695 / TK-6)</name>
    <dbReference type="NCBI Taxonomy" id="608538"/>
    <lineage>
        <taxon>Bacteria</taxon>
        <taxon>Pseudomonadati</taxon>
        <taxon>Aquificota</taxon>
        <taxon>Aquificia</taxon>
        <taxon>Aquificales</taxon>
        <taxon>Aquificaceae</taxon>
        <taxon>Hydrogenobacter</taxon>
    </lineage>
</organism>
<dbReference type="AlphaFoldDB" id="D3DI27"/>
<dbReference type="KEGG" id="hte:Hydth_1017"/>
<dbReference type="GO" id="GO:0022857">
    <property type="term" value="F:transmembrane transporter activity"/>
    <property type="evidence" value="ECO:0007669"/>
    <property type="project" value="TreeGrafter"/>
</dbReference>
<keyword evidence="2" id="KW-1003">Cell membrane</keyword>
<evidence type="ECO:0000259" key="9">
    <source>
        <dbReference type="Pfam" id="PF12704"/>
    </source>
</evidence>
<dbReference type="EMBL" id="AP011112">
    <property type="protein sequence ID" value="BAI69479.1"/>
    <property type="molecule type" value="Genomic_DNA"/>
</dbReference>
<dbReference type="Pfam" id="PF02687">
    <property type="entry name" value="FtsX"/>
    <property type="match status" value="1"/>
</dbReference>
<evidence type="ECO:0000256" key="7">
    <source>
        <dbReference type="SAM" id="Phobius"/>
    </source>
</evidence>
<accession>D3DI27</accession>
<evidence type="ECO:0000256" key="2">
    <source>
        <dbReference type="ARBA" id="ARBA00022475"/>
    </source>
</evidence>
<feature type="transmembrane region" description="Helical" evidence="7">
    <location>
        <begin position="263"/>
        <end position="289"/>
    </location>
</feature>
<dbReference type="PANTHER" id="PTHR30572">
    <property type="entry name" value="MEMBRANE COMPONENT OF TRANSPORTER-RELATED"/>
    <property type="match status" value="1"/>
</dbReference>
<protein>
    <submittedName>
        <fullName evidence="10">ABC transporter permease protein</fullName>
    </submittedName>
</protein>
<sequence>MRLSVFGIAVENIKARKLRYAIIMIGISIVTGILVLTFILGIGAIYSLQKGLSRLGADLLVVPKESLVNLKSALITGEPSSFYLDDTLVTRIRELPGVKRVSAQVFLVSATGECCILGNSFLIGFNPQDDFTVLPWVRDKLSEKFPEDGAIVGHDTPWKLGETIFFYNVPLRVWGKLERTGIGIYDNAIFFHINKAYEMSDKSQTGPVPLKPMRGKVSAILIQLEPGAKIPFVVFSIFKLDPNVKVVTTGNIITEARQILTGVIYGIFAIVLALIVSNMLNINTVFSAIVNERLREIGILRAIGATKFDVFKLILYESIITCLLGGILGVLMGLIMLRIFQRSWIFYLKLVNIPFTLPPIWIILLIFIAILLITFVISLFGAYLPARRASEVLPYDAIREVA</sequence>
<dbReference type="GO" id="GO:0005886">
    <property type="term" value="C:plasma membrane"/>
    <property type="evidence" value="ECO:0007669"/>
    <property type="project" value="UniProtKB-SubCell"/>
</dbReference>
<evidence type="ECO:0000256" key="4">
    <source>
        <dbReference type="ARBA" id="ARBA00022989"/>
    </source>
</evidence>
<keyword evidence="11" id="KW-1185">Reference proteome</keyword>
<feature type="transmembrane region" description="Helical" evidence="7">
    <location>
        <begin position="360"/>
        <end position="384"/>
    </location>
</feature>
<feature type="transmembrane region" description="Helical" evidence="7">
    <location>
        <begin position="310"/>
        <end position="340"/>
    </location>
</feature>
<feature type="domain" description="MacB-like periplasmic core" evidence="9">
    <location>
        <begin position="21"/>
        <end position="230"/>
    </location>
</feature>
<evidence type="ECO:0000313" key="11">
    <source>
        <dbReference type="Proteomes" id="UP000002574"/>
    </source>
</evidence>
<dbReference type="RefSeq" id="WP_012963659.1">
    <property type="nucleotide sequence ID" value="NC_013799.1"/>
</dbReference>
<dbReference type="STRING" id="608538.HTH_1021"/>
<keyword evidence="4 7" id="KW-1133">Transmembrane helix</keyword>
<dbReference type="eggNOG" id="COG0577">
    <property type="taxonomic scope" value="Bacteria"/>
</dbReference>